<keyword evidence="2 5" id="KW-0812">Transmembrane</keyword>
<comment type="caution">
    <text evidence="7">The sequence shown here is derived from an EMBL/GenBank/DDBJ whole genome shotgun (WGS) entry which is preliminary data.</text>
</comment>
<gene>
    <name evidence="6" type="ORF">XD72_1722</name>
    <name evidence="7" type="ORF">XE07_1101</name>
</gene>
<comment type="subcellular location">
    <subcellularLocation>
        <location evidence="1">Membrane</location>
    </subcellularLocation>
</comment>
<dbReference type="GO" id="GO:0006465">
    <property type="term" value="P:signal peptide processing"/>
    <property type="evidence" value="ECO:0007669"/>
    <property type="project" value="InterPro"/>
</dbReference>
<dbReference type="Proteomes" id="UP000057043">
    <property type="component" value="Unassembled WGS sequence"/>
</dbReference>
<dbReference type="EMBL" id="LGHB01000013">
    <property type="protein sequence ID" value="KUK96430.1"/>
    <property type="molecule type" value="Genomic_DNA"/>
</dbReference>
<proteinExistence type="predicted"/>
<dbReference type="GO" id="GO:0004252">
    <property type="term" value="F:serine-type endopeptidase activity"/>
    <property type="evidence" value="ECO:0007669"/>
    <property type="project" value="InterPro"/>
</dbReference>
<dbReference type="PANTHER" id="PTHR10806">
    <property type="entry name" value="SIGNAL PEPTIDASE COMPLEX CATALYTIC SUBUNIT SEC11"/>
    <property type="match status" value="1"/>
</dbReference>
<evidence type="ECO:0000256" key="4">
    <source>
        <dbReference type="ARBA" id="ARBA00023136"/>
    </source>
</evidence>
<evidence type="ECO:0000256" key="1">
    <source>
        <dbReference type="ARBA" id="ARBA00004370"/>
    </source>
</evidence>
<dbReference type="GO" id="GO:0016020">
    <property type="term" value="C:membrane"/>
    <property type="evidence" value="ECO:0007669"/>
    <property type="project" value="UniProtKB-SubCell"/>
</dbReference>
<reference evidence="7" key="1">
    <citation type="journal article" date="2015" name="MBio">
        <title>Genome-resolved metagenomic analysis reveals roles for candidate phyla and other microbial community members in biogeochemical transformations in oil reservoirs.</title>
        <authorList>
            <person name="Hu P."/>
            <person name="Tom L."/>
            <person name="Singh A."/>
            <person name="Thomas B.C."/>
            <person name="Baker B.J."/>
            <person name="Piceno Y.M."/>
            <person name="Andersen G.L."/>
            <person name="Banfield J.F."/>
        </authorList>
    </citation>
    <scope>NUCLEOTIDE SEQUENCE [LARGE SCALE GENOMIC DNA]</scope>
    <source>
        <strain evidence="7">56_747</strain>
    </source>
</reference>
<dbReference type="PANTHER" id="PTHR10806:SF6">
    <property type="entry name" value="SIGNAL PEPTIDASE COMPLEX CATALYTIC SUBUNIT SEC11"/>
    <property type="match status" value="1"/>
</dbReference>
<evidence type="ECO:0000256" key="5">
    <source>
        <dbReference type="SAM" id="Phobius"/>
    </source>
</evidence>
<dbReference type="Proteomes" id="UP000053961">
    <property type="component" value="Unassembled WGS sequence"/>
</dbReference>
<sequence length="258" mass="29019">MKLLEWLKGEGQIQGFLRDLIFVAVVVGAISILSQVTLGVWTPMVAVESGSMYPNMKVGDIIVIQGASRTDVVTWEEGEAEGYGTFNNPGNVILYRPYGKDKLTLTDQAAHIFLRRPYPPDKATPVIHRAMRWVDEGEPMWEGGPPAPFAGYITKGDNNSEIDQNAGQLLGVVKESYFREQMADGMIEEVGNGTYLDHEFGYVFIRRGDENYVIFGINYLMPVREDWVIGVARFRVPIVGYVRLLPNIIGNEIRELFR</sequence>
<dbReference type="PATRIC" id="fig|301375.6.peg.2513"/>
<dbReference type="CDD" id="cd06530">
    <property type="entry name" value="S26_SPase_I"/>
    <property type="match status" value="1"/>
</dbReference>
<protein>
    <submittedName>
        <fullName evidence="7">Signal sequence peptidase I</fullName>
    </submittedName>
</protein>
<dbReference type="AlphaFoldDB" id="A0A117MCG0"/>
<name>A0A117MCG0_9EURY</name>
<evidence type="ECO:0000313" key="8">
    <source>
        <dbReference type="Proteomes" id="UP000053961"/>
    </source>
</evidence>
<reference evidence="8 9" key="2">
    <citation type="journal article" date="2015" name="MBio">
        <title>Genome-Resolved Metagenomic Analysis Reveals Roles for Candidate Phyla and Other Microbial Community Members in Biogeochemical Transformations in Oil Reservoirs.</title>
        <authorList>
            <person name="Hu P."/>
            <person name="Tom L."/>
            <person name="Singh A."/>
            <person name="Thomas B.C."/>
            <person name="Baker B.J."/>
            <person name="Piceno Y.M."/>
            <person name="Andersen G.L."/>
            <person name="Banfield J.F."/>
        </authorList>
    </citation>
    <scope>NUCLEOTIDE SEQUENCE [LARGE SCALE GENOMIC DNA]</scope>
    <source>
        <strain evidence="6">57_489</strain>
    </source>
</reference>
<organism evidence="7 8">
    <name type="scientific">Methanothrix harundinacea</name>
    <dbReference type="NCBI Taxonomy" id="301375"/>
    <lineage>
        <taxon>Archaea</taxon>
        <taxon>Methanobacteriati</taxon>
        <taxon>Methanobacteriota</taxon>
        <taxon>Stenosarchaea group</taxon>
        <taxon>Methanomicrobia</taxon>
        <taxon>Methanotrichales</taxon>
        <taxon>Methanotrichaceae</taxon>
        <taxon>Methanothrix</taxon>
    </lineage>
</organism>
<dbReference type="InterPro" id="IPR001733">
    <property type="entry name" value="Peptidase_S26B"/>
</dbReference>
<dbReference type="InterPro" id="IPR036286">
    <property type="entry name" value="LexA/Signal_pep-like_sf"/>
</dbReference>
<feature type="transmembrane region" description="Helical" evidence="5">
    <location>
        <begin position="20"/>
        <end position="47"/>
    </location>
</feature>
<dbReference type="SUPFAM" id="SSF51306">
    <property type="entry name" value="LexA/Signal peptidase"/>
    <property type="match status" value="1"/>
</dbReference>
<dbReference type="InterPro" id="IPR019533">
    <property type="entry name" value="Peptidase_S26"/>
</dbReference>
<evidence type="ECO:0000256" key="3">
    <source>
        <dbReference type="ARBA" id="ARBA00022989"/>
    </source>
</evidence>
<evidence type="ECO:0000256" key="2">
    <source>
        <dbReference type="ARBA" id="ARBA00022692"/>
    </source>
</evidence>
<evidence type="ECO:0000313" key="6">
    <source>
        <dbReference type="EMBL" id="KUK43908.1"/>
    </source>
</evidence>
<evidence type="ECO:0000313" key="9">
    <source>
        <dbReference type="Proteomes" id="UP000057043"/>
    </source>
</evidence>
<accession>A0A117MCG0</accession>
<evidence type="ECO:0000313" key="7">
    <source>
        <dbReference type="EMBL" id="KUK96430.1"/>
    </source>
</evidence>
<dbReference type="EMBL" id="LGFT01000042">
    <property type="protein sequence ID" value="KUK43908.1"/>
    <property type="molecule type" value="Genomic_DNA"/>
</dbReference>
<keyword evidence="3 5" id="KW-1133">Transmembrane helix</keyword>
<keyword evidence="4 5" id="KW-0472">Membrane</keyword>